<organism evidence="1 2">
    <name type="scientific">Pedobacter rhizosphaerae</name>
    <dbReference type="NCBI Taxonomy" id="390241"/>
    <lineage>
        <taxon>Bacteria</taxon>
        <taxon>Pseudomonadati</taxon>
        <taxon>Bacteroidota</taxon>
        <taxon>Sphingobacteriia</taxon>
        <taxon>Sphingobacteriales</taxon>
        <taxon>Sphingobacteriaceae</taxon>
        <taxon>Pedobacter</taxon>
    </lineage>
</organism>
<keyword evidence="2" id="KW-1185">Reference proteome</keyword>
<dbReference type="Proteomes" id="UP000199572">
    <property type="component" value="Unassembled WGS sequence"/>
</dbReference>
<dbReference type="RefSeq" id="WP_090885988.1">
    <property type="nucleotide sequence ID" value="NZ_FOGG01000020.1"/>
</dbReference>
<reference evidence="1 2" key="1">
    <citation type="submission" date="2016-10" db="EMBL/GenBank/DDBJ databases">
        <authorList>
            <person name="de Groot N.N."/>
        </authorList>
    </citation>
    <scope>NUCLEOTIDE SEQUENCE [LARGE SCALE GENOMIC DNA]</scope>
    <source>
        <strain evidence="1 2">DSM 18610</strain>
    </source>
</reference>
<name>A0A1H9T045_9SPHI</name>
<evidence type="ECO:0000313" key="2">
    <source>
        <dbReference type="Proteomes" id="UP000199572"/>
    </source>
</evidence>
<sequence>MDPGVNRALQLYLAWEERQKEMEKVLGGAIDLRKMQQLKYAFFSMGLFRVSIGANEKERLYIQVLRSVVAKLRKSLYPNPVLRLLVVAKEMLVDRPLHLRRFNRLREENVLSLSSQFSAIGLGGMAADLTGKVDYEQGAVSLDIMRGISTGEKLALQARFVKAGLGSYKFTGFHGKLIGVDGAERSCFFSADSRIGLSDALSLLRGGSVLKSYQGLDGRLEQSWVKLDQEARMTGSTLLFSSGDLSGFDLKRQLLEHAIALECYAVSSDAVLRGLEKGNMVSVSVPGKADFFLRAAPFENRLEFFDVAKEEMSFSVLKTLLNPEKSLSLVEPMIFKQETGVNHQLEINR</sequence>
<accession>A0A1H9T045</accession>
<evidence type="ECO:0000313" key="1">
    <source>
        <dbReference type="EMBL" id="SER90518.1"/>
    </source>
</evidence>
<protein>
    <submittedName>
        <fullName evidence="1">Uncharacterized protein</fullName>
    </submittedName>
</protein>
<dbReference type="STRING" id="390241.SAMN04488023_12027"/>
<dbReference type="OrthoDB" id="791468at2"/>
<dbReference type="EMBL" id="FOGG01000020">
    <property type="protein sequence ID" value="SER90518.1"/>
    <property type="molecule type" value="Genomic_DNA"/>
</dbReference>
<dbReference type="AlphaFoldDB" id="A0A1H9T045"/>
<proteinExistence type="predicted"/>
<gene>
    <name evidence="1" type="ORF">SAMN04488023_12027</name>
</gene>